<proteinExistence type="predicted"/>
<dbReference type="Gene3D" id="3.40.630.30">
    <property type="match status" value="1"/>
</dbReference>
<gene>
    <name evidence="2" type="ORF">H8D96_08920</name>
</gene>
<accession>A0A8J6NTL5</accession>
<dbReference type="CDD" id="cd04301">
    <property type="entry name" value="NAT_SF"/>
    <property type="match status" value="1"/>
</dbReference>
<dbReference type="PANTHER" id="PTHR43233:SF1">
    <property type="entry name" value="FAMILY N-ACETYLTRANSFERASE, PUTATIVE (AFU_ORTHOLOGUE AFUA_6G03350)-RELATED"/>
    <property type="match status" value="1"/>
</dbReference>
<dbReference type="InterPro" id="IPR016181">
    <property type="entry name" value="Acyl_CoA_acyltransferase"/>
</dbReference>
<dbReference type="PROSITE" id="PS51186">
    <property type="entry name" value="GNAT"/>
    <property type="match status" value="1"/>
</dbReference>
<dbReference type="InterPro" id="IPR053144">
    <property type="entry name" value="Acetyltransferase_Butenolide"/>
</dbReference>
<dbReference type="SUPFAM" id="SSF55729">
    <property type="entry name" value="Acyl-CoA N-acyltransferases (Nat)"/>
    <property type="match status" value="1"/>
</dbReference>
<dbReference type="Proteomes" id="UP000605201">
    <property type="component" value="Unassembled WGS sequence"/>
</dbReference>
<dbReference type="EMBL" id="JACNIG010000199">
    <property type="protein sequence ID" value="MBC8432028.1"/>
    <property type="molecule type" value="Genomic_DNA"/>
</dbReference>
<reference evidence="2 3" key="1">
    <citation type="submission" date="2020-08" db="EMBL/GenBank/DDBJ databases">
        <title>Bridging the membrane lipid divide: bacteria of the FCB group superphylum have the potential to synthesize archaeal ether lipids.</title>
        <authorList>
            <person name="Villanueva L."/>
            <person name="Von Meijenfeldt F.A.B."/>
            <person name="Westbye A.B."/>
            <person name="Yadav S."/>
            <person name="Hopmans E.C."/>
            <person name="Dutilh B.E."/>
            <person name="Sinninghe Damste J.S."/>
        </authorList>
    </citation>
    <scope>NUCLEOTIDE SEQUENCE [LARGE SCALE GENOMIC DNA]</scope>
    <source>
        <strain evidence="2">NIOZ-UU17</strain>
    </source>
</reference>
<dbReference type="AlphaFoldDB" id="A0A8J6NTL5"/>
<dbReference type="PANTHER" id="PTHR43233">
    <property type="entry name" value="FAMILY N-ACETYLTRANSFERASE, PUTATIVE (AFU_ORTHOLOGUE AFUA_6G03350)-RELATED"/>
    <property type="match status" value="1"/>
</dbReference>
<name>A0A8J6NTL5_9BACT</name>
<evidence type="ECO:0000313" key="3">
    <source>
        <dbReference type="Proteomes" id="UP000605201"/>
    </source>
</evidence>
<dbReference type="InterPro" id="IPR000182">
    <property type="entry name" value="GNAT_dom"/>
</dbReference>
<protein>
    <submittedName>
        <fullName evidence="2">GNAT family N-acetyltransferase</fullName>
    </submittedName>
</protein>
<evidence type="ECO:0000259" key="1">
    <source>
        <dbReference type="PROSITE" id="PS51186"/>
    </source>
</evidence>
<evidence type="ECO:0000313" key="2">
    <source>
        <dbReference type="EMBL" id="MBC8432028.1"/>
    </source>
</evidence>
<sequence length="138" mass="15708">MPDITFLVNPTPYQIQQIIALYRMEEWWTEEPYDPDHVVRIVAGSHCFVIASLEDQIVGMGRAISDGTSDAYLQDITVKQDYRGQKIGKKIVKALVSRLNRDGLKWIGLIAERGSHAFYKQIGFKKMPDSVPMLKITP</sequence>
<feature type="domain" description="N-acetyltransferase" evidence="1">
    <location>
        <begin position="5"/>
        <end position="138"/>
    </location>
</feature>
<dbReference type="GO" id="GO:0016747">
    <property type="term" value="F:acyltransferase activity, transferring groups other than amino-acyl groups"/>
    <property type="evidence" value="ECO:0007669"/>
    <property type="project" value="InterPro"/>
</dbReference>
<organism evidence="2 3">
    <name type="scientific">Candidatus Desulfatibia vada</name>
    <dbReference type="NCBI Taxonomy" id="2841696"/>
    <lineage>
        <taxon>Bacteria</taxon>
        <taxon>Pseudomonadati</taxon>
        <taxon>Thermodesulfobacteriota</taxon>
        <taxon>Desulfobacteria</taxon>
        <taxon>Desulfobacterales</taxon>
        <taxon>Desulfobacterales incertae sedis</taxon>
        <taxon>Candidatus Desulfatibia</taxon>
    </lineage>
</organism>
<dbReference type="Pfam" id="PF00583">
    <property type="entry name" value="Acetyltransf_1"/>
    <property type="match status" value="1"/>
</dbReference>
<comment type="caution">
    <text evidence="2">The sequence shown here is derived from an EMBL/GenBank/DDBJ whole genome shotgun (WGS) entry which is preliminary data.</text>
</comment>